<dbReference type="Pfam" id="PF19744">
    <property type="entry name" value="DUF6232"/>
    <property type="match status" value="1"/>
</dbReference>
<sequence length="150" mass="16265">MSIDHLSRPSRSPGTTFYNRHGVAITDRWLIVRGTRFAIADLHRLTRARGPRSSPTRTTATAGVVALAVVAPVAVAFGTPAAWAIAALTVAAALAGIRFAGRRWAATFQMWADYESRPTLLFETGDEQEFGQVCRALIRAVEQGRLSNLS</sequence>
<dbReference type="InterPro" id="IPR045629">
    <property type="entry name" value="DUF6232"/>
</dbReference>
<organism evidence="2 3">
    <name type="scientific">Phytohabitans kaempferiae</name>
    <dbReference type="NCBI Taxonomy" id="1620943"/>
    <lineage>
        <taxon>Bacteria</taxon>
        <taxon>Bacillati</taxon>
        <taxon>Actinomycetota</taxon>
        <taxon>Actinomycetes</taxon>
        <taxon>Micromonosporales</taxon>
        <taxon>Micromonosporaceae</taxon>
    </lineage>
</organism>
<accession>A0ABV6LXJ9</accession>
<proteinExistence type="predicted"/>
<keyword evidence="1" id="KW-0812">Transmembrane</keyword>
<evidence type="ECO:0000313" key="2">
    <source>
        <dbReference type="EMBL" id="MFC0527059.1"/>
    </source>
</evidence>
<evidence type="ECO:0000256" key="1">
    <source>
        <dbReference type="SAM" id="Phobius"/>
    </source>
</evidence>
<comment type="caution">
    <text evidence="2">The sequence shown here is derived from an EMBL/GenBank/DDBJ whole genome shotgun (WGS) entry which is preliminary data.</text>
</comment>
<keyword evidence="1" id="KW-0472">Membrane</keyword>
<reference evidence="2 3" key="1">
    <citation type="submission" date="2024-09" db="EMBL/GenBank/DDBJ databases">
        <authorList>
            <person name="Sun Q."/>
            <person name="Mori K."/>
        </authorList>
    </citation>
    <scope>NUCLEOTIDE SEQUENCE [LARGE SCALE GENOMIC DNA]</scope>
    <source>
        <strain evidence="2 3">TBRC 3947</strain>
    </source>
</reference>
<protein>
    <submittedName>
        <fullName evidence="2">DUF6232 family protein</fullName>
    </submittedName>
</protein>
<keyword evidence="1" id="KW-1133">Transmembrane helix</keyword>
<evidence type="ECO:0000313" key="3">
    <source>
        <dbReference type="Proteomes" id="UP001589867"/>
    </source>
</evidence>
<dbReference type="EMBL" id="JBHLUH010000005">
    <property type="protein sequence ID" value="MFC0527059.1"/>
    <property type="molecule type" value="Genomic_DNA"/>
</dbReference>
<feature type="transmembrane region" description="Helical" evidence="1">
    <location>
        <begin position="59"/>
        <end position="77"/>
    </location>
</feature>
<dbReference type="Proteomes" id="UP001589867">
    <property type="component" value="Unassembled WGS sequence"/>
</dbReference>
<name>A0ABV6LXJ9_9ACTN</name>
<feature type="transmembrane region" description="Helical" evidence="1">
    <location>
        <begin position="83"/>
        <end position="101"/>
    </location>
</feature>
<keyword evidence="3" id="KW-1185">Reference proteome</keyword>
<dbReference type="RefSeq" id="WP_377246208.1">
    <property type="nucleotide sequence ID" value="NZ_JBHLUH010000005.1"/>
</dbReference>
<gene>
    <name evidence="2" type="ORF">ACFFIA_05240</name>
</gene>